<dbReference type="AlphaFoldDB" id="J0WMY2"/>
<feature type="region of interest" description="Disordered" evidence="1">
    <location>
        <begin position="181"/>
        <end position="266"/>
    </location>
</feature>
<organism evidence="2 3">
    <name type="scientific">Auricularia subglabra (strain TFB-10046 / SS5)</name>
    <name type="common">White-rot fungus</name>
    <name type="synonym">Auricularia delicata (strain TFB10046)</name>
    <dbReference type="NCBI Taxonomy" id="717982"/>
    <lineage>
        <taxon>Eukaryota</taxon>
        <taxon>Fungi</taxon>
        <taxon>Dikarya</taxon>
        <taxon>Basidiomycota</taxon>
        <taxon>Agaricomycotina</taxon>
        <taxon>Agaricomycetes</taxon>
        <taxon>Auriculariales</taxon>
        <taxon>Auriculariaceae</taxon>
        <taxon>Auricularia</taxon>
    </lineage>
</organism>
<proteinExistence type="predicted"/>
<protein>
    <submittedName>
        <fullName evidence="2">Uncharacterized protein</fullName>
    </submittedName>
</protein>
<evidence type="ECO:0000313" key="3">
    <source>
        <dbReference type="Proteomes" id="UP000006514"/>
    </source>
</evidence>
<keyword evidence="3" id="KW-1185">Reference proteome</keyword>
<sequence length="266" mass="28506">MLLALSLQYEAPWYVAIQDPLPLISTTERLRRPTALPLTAITRDADGRPADREHPQTVRLRVPPSAARLHRCRAKRGAAVPVTLLDVFKHAARCMHAHGPRAVREVLTMVSLDTLIAPSAPPRRRRRVLALSQGLGLLGALGAQPITFSLTRITASFVCDAEERRSAGPVIGLDGTGASSSSLALGGSGEASSFVDRAPEPRADSTLESDAPWMPAHLKDRSRRPRANFTNGPAGPSSNIGHGQSTLPDTRVSFMNGTGEQVKGNR</sequence>
<dbReference type="InParanoid" id="J0WMY2"/>
<dbReference type="Proteomes" id="UP000006514">
    <property type="component" value="Unassembled WGS sequence"/>
</dbReference>
<name>J0WMY2_AURST</name>
<gene>
    <name evidence="2" type="ORF">AURDEDRAFT_177726</name>
</gene>
<accession>J0WMY2</accession>
<reference evidence="3" key="1">
    <citation type="journal article" date="2012" name="Science">
        <title>The Paleozoic origin of enzymatic lignin decomposition reconstructed from 31 fungal genomes.</title>
        <authorList>
            <person name="Floudas D."/>
            <person name="Binder M."/>
            <person name="Riley R."/>
            <person name="Barry K."/>
            <person name="Blanchette R.A."/>
            <person name="Henrissat B."/>
            <person name="Martinez A.T."/>
            <person name="Otillar R."/>
            <person name="Spatafora J.W."/>
            <person name="Yadav J.S."/>
            <person name="Aerts A."/>
            <person name="Benoit I."/>
            <person name="Boyd A."/>
            <person name="Carlson A."/>
            <person name="Copeland A."/>
            <person name="Coutinho P.M."/>
            <person name="de Vries R.P."/>
            <person name="Ferreira P."/>
            <person name="Findley K."/>
            <person name="Foster B."/>
            <person name="Gaskell J."/>
            <person name="Glotzer D."/>
            <person name="Gorecki P."/>
            <person name="Heitman J."/>
            <person name="Hesse C."/>
            <person name="Hori C."/>
            <person name="Igarashi K."/>
            <person name="Jurgens J.A."/>
            <person name="Kallen N."/>
            <person name="Kersten P."/>
            <person name="Kohler A."/>
            <person name="Kuees U."/>
            <person name="Kumar T.K.A."/>
            <person name="Kuo A."/>
            <person name="LaButti K."/>
            <person name="Larrondo L.F."/>
            <person name="Lindquist E."/>
            <person name="Ling A."/>
            <person name="Lombard V."/>
            <person name="Lucas S."/>
            <person name="Lundell T."/>
            <person name="Martin R."/>
            <person name="McLaughlin D.J."/>
            <person name="Morgenstern I."/>
            <person name="Morin E."/>
            <person name="Murat C."/>
            <person name="Nagy L.G."/>
            <person name="Nolan M."/>
            <person name="Ohm R.A."/>
            <person name="Patyshakuliyeva A."/>
            <person name="Rokas A."/>
            <person name="Ruiz-Duenas F.J."/>
            <person name="Sabat G."/>
            <person name="Salamov A."/>
            <person name="Samejima M."/>
            <person name="Schmutz J."/>
            <person name="Slot J.C."/>
            <person name="St John F."/>
            <person name="Stenlid J."/>
            <person name="Sun H."/>
            <person name="Sun S."/>
            <person name="Syed K."/>
            <person name="Tsang A."/>
            <person name="Wiebenga A."/>
            <person name="Young D."/>
            <person name="Pisabarro A."/>
            <person name="Eastwood D.C."/>
            <person name="Martin F."/>
            <person name="Cullen D."/>
            <person name="Grigoriev I.V."/>
            <person name="Hibbett D.S."/>
        </authorList>
    </citation>
    <scope>NUCLEOTIDE SEQUENCE [LARGE SCALE GENOMIC DNA]</scope>
    <source>
        <strain evidence="3">TFB10046</strain>
    </source>
</reference>
<dbReference type="EMBL" id="JH688378">
    <property type="protein sequence ID" value="EJD33190.1"/>
    <property type="molecule type" value="Genomic_DNA"/>
</dbReference>
<evidence type="ECO:0000256" key="1">
    <source>
        <dbReference type="SAM" id="MobiDB-lite"/>
    </source>
</evidence>
<feature type="compositionally biased region" description="Polar residues" evidence="1">
    <location>
        <begin position="228"/>
        <end position="259"/>
    </location>
</feature>
<feature type="compositionally biased region" description="Low complexity" evidence="1">
    <location>
        <begin position="181"/>
        <end position="193"/>
    </location>
</feature>
<evidence type="ECO:0000313" key="2">
    <source>
        <dbReference type="EMBL" id="EJD33190.1"/>
    </source>
</evidence>
<dbReference type="KEGG" id="adl:AURDEDRAFT_177726"/>